<evidence type="ECO:0000313" key="1">
    <source>
        <dbReference type="EMBL" id="GGF72812.1"/>
    </source>
</evidence>
<keyword evidence="2" id="KW-1185">Reference proteome</keyword>
<name>A0A917FFG6_9BACL</name>
<gene>
    <name evidence="1" type="ORF">GCM10010912_17540</name>
</gene>
<reference evidence="1" key="1">
    <citation type="journal article" date="2014" name="Int. J. Syst. Evol. Microbiol.">
        <title>Complete genome sequence of Corynebacterium casei LMG S-19264T (=DSM 44701T), isolated from a smear-ripened cheese.</title>
        <authorList>
            <consortium name="US DOE Joint Genome Institute (JGI-PGF)"/>
            <person name="Walter F."/>
            <person name="Albersmeier A."/>
            <person name="Kalinowski J."/>
            <person name="Ruckert C."/>
        </authorList>
    </citation>
    <scope>NUCLEOTIDE SEQUENCE</scope>
    <source>
        <strain evidence="1">CGMCC 1.16134</strain>
    </source>
</reference>
<dbReference type="SUPFAM" id="SSF49785">
    <property type="entry name" value="Galactose-binding domain-like"/>
    <property type="match status" value="1"/>
</dbReference>
<dbReference type="EMBL" id="BMKR01000006">
    <property type="protein sequence ID" value="GGF72812.1"/>
    <property type="molecule type" value="Genomic_DNA"/>
</dbReference>
<sequence>MANKIQIKRGTIAQIKAAPRDIAELVYATDTKDLYIGNASGGDTLFLAADNIPYNVNRQAIINGGFEVAQRGATFTNPSYGTYTLDRYRMEAGGVGTFPTSIVHSQATLVAGAIPGGANYYNVSVNGAGSGYGTDAYYLITQLIERGTRYLCGAGKKLVLSFWAFSSISGKKIAVNIAQSYGTGGSPSATEQLIGQAITLTAGWARYTVVFDTQTLVGKTFGSNGDDSLGIRFWLMWGANFSSRFGASTSETFLAAGNIGIAQVQLSTADVPFQPRTYHEELSLCRRYFSKSRYEFVYSYVDQVYTALASWPQRMRVNPTVTIGTLQGVYDTALGVTATAGIKDADGLRTINLSALPYLNQSIRAEVSADAEL</sequence>
<dbReference type="AlphaFoldDB" id="A0A917FFG6"/>
<dbReference type="Gene3D" id="2.60.120.260">
    <property type="entry name" value="Galactose-binding domain-like"/>
    <property type="match status" value="1"/>
</dbReference>
<comment type="caution">
    <text evidence="1">The sequence shown here is derived from an EMBL/GenBank/DDBJ whole genome shotgun (WGS) entry which is preliminary data.</text>
</comment>
<organism evidence="1 2">
    <name type="scientific">Paenibacillus albidus</name>
    <dbReference type="NCBI Taxonomy" id="2041023"/>
    <lineage>
        <taxon>Bacteria</taxon>
        <taxon>Bacillati</taxon>
        <taxon>Bacillota</taxon>
        <taxon>Bacilli</taxon>
        <taxon>Bacillales</taxon>
        <taxon>Paenibacillaceae</taxon>
        <taxon>Paenibacillus</taxon>
    </lineage>
</organism>
<proteinExistence type="predicted"/>
<dbReference type="Proteomes" id="UP000637643">
    <property type="component" value="Unassembled WGS sequence"/>
</dbReference>
<dbReference type="InterPro" id="IPR008979">
    <property type="entry name" value="Galactose-bd-like_sf"/>
</dbReference>
<dbReference type="RefSeq" id="WP_189023930.1">
    <property type="nucleotide sequence ID" value="NZ_BMKR01000006.1"/>
</dbReference>
<reference evidence="1" key="2">
    <citation type="submission" date="2020-09" db="EMBL/GenBank/DDBJ databases">
        <authorList>
            <person name="Sun Q."/>
            <person name="Zhou Y."/>
        </authorList>
    </citation>
    <scope>NUCLEOTIDE SEQUENCE</scope>
    <source>
        <strain evidence="1">CGMCC 1.16134</strain>
    </source>
</reference>
<protein>
    <submittedName>
        <fullName evidence="1">Uncharacterized protein</fullName>
    </submittedName>
</protein>
<accession>A0A917FFG6</accession>
<evidence type="ECO:0000313" key="2">
    <source>
        <dbReference type="Proteomes" id="UP000637643"/>
    </source>
</evidence>